<dbReference type="InterPro" id="IPR027417">
    <property type="entry name" value="P-loop_NTPase"/>
</dbReference>
<name>A0ABY6MDI9_9BACT</name>
<dbReference type="InterPro" id="IPR028350">
    <property type="entry name" value="DNAC/IstB-like"/>
</dbReference>
<protein>
    <submittedName>
        <fullName evidence="6">IS21-like element helper ATPase IstB</fullName>
    </submittedName>
</protein>
<evidence type="ECO:0000313" key="7">
    <source>
        <dbReference type="EMBL" id="UZD24184.1"/>
    </source>
</evidence>
<dbReference type="InterPro" id="IPR047661">
    <property type="entry name" value="IstB"/>
</dbReference>
<dbReference type="EMBL" id="CP110226">
    <property type="protein sequence ID" value="UZD21146.1"/>
    <property type="molecule type" value="Genomic_DNA"/>
</dbReference>
<proteinExistence type="inferred from homology"/>
<sequence length="251" mass="28588">METNEQINALCRQFKITAMASCLPQVIADSEKLSSGYRDFFLALLKQEAELRLKNEIARRRKAARLPLKNDLGAYDKKAENGLTPTRINQLRELNWLDQGFNLMLLGPSGTGKTFLAAGLAADAVDKGYKAYFKTMEDLTGILKLKDLTRTAAAEYKRILRADLIILDDIMLFPVEKSVAVSLFNFVNQVYEQTSFIITTNKMPTEWAKMLDDEVLATALLDRLLFRCDIINLSGKSYRMKNRQSFFEHQK</sequence>
<dbReference type="Proteomes" id="UP001163156">
    <property type="component" value="Chromosome"/>
</dbReference>
<dbReference type="EMBL" id="CP110226">
    <property type="protein sequence ID" value="UZD21795.1"/>
    <property type="molecule type" value="Genomic_DNA"/>
</dbReference>
<evidence type="ECO:0000256" key="3">
    <source>
        <dbReference type="ARBA" id="ARBA00022840"/>
    </source>
</evidence>
<dbReference type="InterPro" id="IPR003593">
    <property type="entry name" value="AAA+_ATPase"/>
</dbReference>
<dbReference type="SUPFAM" id="SSF52540">
    <property type="entry name" value="P-loop containing nucleoside triphosphate hydrolases"/>
    <property type="match status" value="1"/>
</dbReference>
<reference evidence="6" key="1">
    <citation type="submission" date="2022-10" db="EMBL/GenBank/DDBJ databases">
        <title>Algoriphagus sp. a novel bacteria isolate from halophytes salicornia europaea.</title>
        <authorList>
            <person name="Peng Y."/>
            <person name="Jiang L."/>
            <person name="Lee J."/>
        </authorList>
    </citation>
    <scope>NUCLEOTIDE SEQUENCE</scope>
    <source>
        <strain evidence="6">TR-M5</strain>
    </source>
</reference>
<dbReference type="Pfam" id="PF01695">
    <property type="entry name" value="IstB_IS21"/>
    <property type="match status" value="1"/>
</dbReference>
<evidence type="ECO:0000313" key="5">
    <source>
        <dbReference type="EMBL" id="UZD21146.1"/>
    </source>
</evidence>
<dbReference type="EMBL" id="CP110226">
    <property type="protein sequence ID" value="UZD24184.1"/>
    <property type="molecule type" value="Genomic_DNA"/>
</dbReference>
<feature type="domain" description="AAA+ ATPase" evidence="4">
    <location>
        <begin position="99"/>
        <end position="236"/>
    </location>
</feature>
<keyword evidence="2" id="KW-0547">Nucleotide-binding</keyword>
<evidence type="ECO:0000313" key="8">
    <source>
        <dbReference type="Proteomes" id="UP001163156"/>
    </source>
</evidence>
<dbReference type="PANTHER" id="PTHR30050">
    <property type="entry name" value="CHROMOSOMAL REPLICATION INITIATOR PROTEIN DNAA"/>
    <property type="match status" value="1"/>
</dbReference>
<dbReference type="PIRSF" id="PIRSF003073">
    <property type="entry name" value="DNAC_TnpB_IstB"/>
    <property type="match status" value="1"/>
</dbReference>
<evidence type="ECO:0000313" key="6">
    <source>
        <dbReference type="EMBL" id="UZD21795.1"/>
    </source>
</evidence>
<evidence type="ECO:0000256" key="1">
    <source>
        <dbReference type="ARBA" id="ARBA00008059"/>
    </source>
</evidence>
<evidence type="ECO:0000259" key="4">
    <source>
        <dbReference type="SMART" id="SM00382"/>
    </source>
</evidence>
<dbReference type="Gene3D" id="3.40.50.300">
    <property type="entry name" value="P-loop containing nucleotide triphosphate hydrolases"/>
    <property type="match status" value="1"/>
</dbReference>
<dbReference type="NCBIfam" id="NF038214">
    <property type="entry name" value="IS21_help_AAA"/>
    <property type="match status" value="1"/>
</dbReference>
<accession>A0ABY6MDI9</accession>
<keyword evidence="8" id="KW-1185">Reference proteome</keyword>
<dbReference type="RefSeq" id="WP_264807600.1">
    <property type="nucleotide sequence ID" value="NZ_CP110226.1"/>
</dbReference>
<dbReference type="CDD" id="cd00009">
    <property type="entry name" value="AAA"/>
    <property type="match status" value="1"/>
</dbReference>
<keyword evidence="3" id="KW-0067">ATP-binding</keyword>
<dbReference type="InterPro" id="IPR002611">
    <property type="entry name" value="IstB_ATP-bd"/>
</dbReference>
<evidence type="ECO:0000256" key="2">
    <source>
        <dbReference type="ARBA" id="ARBA00022741"/>
    </source>
</evidence>
<organism evidence="6 8">
    <name type="scientific">Algoriphagus halophytocola</name>
    <dbReference type="NCBI Taxonomy" id="2991499"/>
    <lineage>
        <taxon>Bacteria</taxon>
        <taxon>Pseudomonadati</taxon>
        <taxon>Bacteroidota</taxon>
        <taxon>Cytophagia</taxon>
        <taxon>Cytophagales</taxon>
        <taxon>Cyclobacteriaceae</taxon>
        <taxon>Algoriphagus</taxon>
    </lineage>
</organism>
<dbReference type="SMART" id="SM00382">
    <property type="entry name" value="AAA"/>
    <property type="match status" value="1"/>
</dbReference>
<dbReference type="PANTHER" id="PTHR30050:SF4">
    <property type="entry name" value="ATP-BINDING PROTEIN RV3427C IN INSERTION SEQUENCE-RELATED"/>
    <property type="match status" value="1"/>
</dbReference>
<gene>
    <name evidence="6" type="primary">istB</name>
    <name evidence="7" type="ORF">OM944_06715</name>
    <name evidence="5" type="ORF">OM944_10720</name>
    <name evidence="6" type="ORF">OM944_14100</name>
</gene>
<comment type="similarity">
    <text evidence="1">Belongs to the IS21/IS1162 putative ATP-binding protein family.</text>
</comment>